<organism evidence="1">
    <name type="scientific">Diabrotica virgifera virgifera</name>
    <name type="common">western corn rootworm</name>
    <dbReference type="NCBI Taxonomy" id="50390"/>
    <lineage>
        <taxon>Eukaryota</taxon>
        <taxon>Metazoa</taxon>
        <taxon>Ecdysozoa</taxon>
        <taxon>Arthropoda</taxon>
        <taxon>Hexapoda</taxon>
        <taxon>Insecta</taxon>
        <taxon>Pterygota</taxon>
        <taxon>Neoptera</taxon>
        <taxon>Endopterygota</taxon>
        <taxon>Coleoptera</taxon>
        <taxon>Polyphaga</taxon>
        <taxon>Cucujiformia</taxon>
        <taxon>Chrysomeloidea</taxon>
        <taxon>Chrysomelidae</taxon>
        <taxon>Galerucinae</taxon>
        <taxon>Diabroticina</taxon>
        <taxon>Diabroticites</taxon>
        <taxon>Diabrotica</taxon>
    </lineage>
</organism>
<proteinExistence type="predicted"/>
<dbReference type="RefSeq" id="XP_028148962.1">
    <property type="nucleotide sequence ID" value="XM_028293161.1"/>
</dbReference>
<evidence type="ECO:0000313" key="1">
    <source>
        <dbReference type="RefSeq" id="XP_028148962.1"/>
    </source>
</evidence>
<reference evidence="1" key="1">
    <citation type="submission" date="2025-08" db="UniProtKB">
        <authorList>
            <consortium name="RefSeq"/>
        </authorList>
    </citation>
    <scope>IDENTIFICATION</scope>
    <source>
        <tissue evidence="1">Whole insect</tissue>
    </source>
</reference>
<protein>
    <submittedName>
        <fullName evidence="1">Uncharacterized protein LOC114342361</fullName>
    </submittedName>
</protein>
<dbReference type="AlphaFoldDB" id="A0A6P7GSB7"/>
<dbReference type="InParanoid" id="A0A6P7GSB7"/>
<gene>
    <name evidence="1" type="primary">LOC114342361</name>
</gene>
<name>A0A6P7GSB7_DIAVI</name>
<sequence length="103" mass="12496">MEENIAPFFIDDNDLDMNLVGYMAANLVEPLQNDLQIRERHPRNRNENYYEMVIPRYTDFQFYEHFRMTREMAEELVHIVGNNHPLEDRNSMALLRKKILFSF</sequence>
<accession>A0A6P7GSB7</accession>